<sequence>MRWLIFALMTVVSWGLYGVFLHKGQGLMADPELGRYKAFFFVGIAY</sequence>
<organism evidence="1">
    <name type="scientific">marine metagenome</name>
    <dbReference type="NCBI Taxonomy" id="408172"/>
    <lineage>
        <taxon>unclassified sequences</taxon>
        <taxon>metagenomes</taxon>
        <taxon>ecological metagenomes</taxon>
    </lineage>
</organism>
<dbReference type="AlphaFoldDB" id="A0A382UXN7"/>
<name>A0A382UXN7_9ZZZZ</name>
<evidence type="ECO:0000313" key="1">
    <source>
        <dbReference type="EMBL" id="SVD38448.1"/>
    </source>
</evidence>
<evidence type="ECO:0008006" key="2">
    <source>
        <dbReference type="Google" id="ProtNLM"/>
    </source>
</evidence>
<protein>
    <recommendedName>
        <fullName evidence="2">EamA domain-containing protein</fullName>
    </recommendedName>
</protein>
<gene>
    <name evidence="1" type="ORF">METZ01_LOCUS391302</name>
</gene>
<accession>A0A382UXN7</accession>
<dbReference type="EMBL" id="UINC01147245">
    <property type="protein sequence ID" value="SVD38448.1"/>
    <property type="molecule type" value="Genomic_DNA"/>
</dbReference>
<feature type="non-terminal residue" evidence="1">
    <location>
        <position position="46"/>
    </location>
</feature>
<proteinExistence type="predicted"/>
<reference evidence="1" key="1">
    <citation type="submission" date="2018-05" db="EMBL/GenBank/DDBJ databases">
        <authorList>
            <person name="Lanie J.A."/>
            <person name="Ng W.-L."/>
            <person name="Kazmierczak K.M."/>
            <person name="Andrzejewski T.M."/>
            <person name="Davidsen T.M."/>
            <person name="Wayne K.J."/>
            <person name="Tettelin H."/>
            <person name="Glass J.I."/>
            <person name="Rusch D."/>
            <person name="Podicherti R."/>
            <person name="Tsui H.-C.T."/>
            <person name="Winkler M.E."/>
        </authorList>
    </citation>
    <scope>NUCLEOTIDE SEQUENCE</scope>
</reference>